<dbReference type="Gene3D" id="1.10.1040.10">
    <property type="entry name" value="N-(1-d-carboxylethyl)-l-norvaline Dehydrogenase, domain 2"/>
    <property type="match status" value="1"/>
</dbReference>
<dbReference type="InterPro" id="IPR013328">
    <property type="entry name" value="6PGD_dom2"/>
</dbReference>
<evidence type="ECO:0000256" key="2">
    <source>
        <dbReference type="ARBA" id="ARBA00023002"/>
    </source>
</evidence>
<dbReference type="PRINTS" id="PR00077">
    <property type="entry name" value="GPDHDRGNASE"/>
</dbReference>
<evidence type="ECO:0000256" key="5">
    <source>
        <dbReference type="PIRSR" id="PIRSR000114-1"/>
    </source>
</evidence>
<dbReference type="PANTHER" id="PTHR11728">
    <property type="entry name" value="GLYCEROL-3-PHOSPHATE DEHYDROGENASE"/>
    <property type="match status" value="1"/>
</dbReference>
<evidence type="ECO:0000313" key="11">
    <source>
        <dbReference type="EMBL" id="VDL62139.1"/>
    </source>
</evidence>
<dbReference type="Proteomes" id="UP000274504">
    <property type="component" value="Unassembled WGS sequence"/>
</dbReference>
<evidence type="ECO:0000256" key="1">
    <source>
        <dbReference type="ARBA" id="ARBA00011009"/>
    </source>
</evidence>
<dbReference type="InterPro" id="IPR006168">
    <property type="entry name" value="G3P_DH_NAD-dep"/>
</dbReference>
<dbReference type="InterPro" id="IPR011128">
    <property type="entry name" value="G3P_DH_NAD-dep_N"/>
</dbReference>
<dbReference type="EC" id="1.1.1.8" evidence="8"/>
<organism evidence="13">
    <name type="scientific">Hymenolepis diminuta</name>
    <name type="common">Rat tapeworm</name>
    <dbReference type="NCBI Taxonomy" id="6216"/>
    <lineage>
        <taxon>Eukaryota</taxon>
        <taxon>Metazoa</taxon>
        <taxon>Spiralia</taxon>
        <taxon>Lophotrochozoa</taxon>
        <taxon>Platyhelminthes</taxon>
        <taxon>Cestoda</taxon>
        <taxon>Eucestoda</taxon>
        <taxon>Cyclophyllidea</taxon>
        <taxon>Hymenolepididae</taxon>
        <taxon>Hymenolepis</taxon>
    </lineage>
</organism>
<dbReference type="GO" id="GO:0046168">
    <property type="term" value="P:glycerol-3-phosphate catabolic process"/>
    <property type="evidence" value="ECO:0007669"/>
    <property type="project" value="UniProtKB-UniRule"/>
</dbReference>
<dbReference type="Pfam" id="PF07479">
    <property type="entry name" value="NAD_Gly3P_dh_C"/>
    <property type="match status" value="1"/>
</dbReference>
<proteinExistence type="inferred from homology"/>
<comment type="catalytic activity">
    <reaction evidence="4 8">
        <text>sn-glycerol 3-phosphate + NAD(+) = dihydroxyacetone phosphate + NADH + H(+)</text>
        <dbReference type="Rhea" id="RHEA:11092"/>
        <dbReference type="ChEBI" id="CHEBI:15378"/>
        <dbReference type="ChEBI" id="CHEBI:57540"/>
        <dbReference type="ChEBI" id="CHEBI:57597"/>
        <dbReference type="ChEBI" id="CHEBI:57642"/>
        <dbReference type="ChEBI" id="CHEBI:57945"/>
        <dbReference type="EC" id="1.1.1.8"/>
    </reaction>
</comment>
<evidence type="ECO:0000313" key="13">
    <source>
        <dbReference type="WBParaSite" id="HDID_0000972601-mRNA-1"/>
    </source>
</evidence>
<gene>
    <name evidence="11" type="ORF">HDID_LOCUS9724</name>
</gene>
<dbReference type="InterPro" id="IPR006109">
    <property type="entry name" value="G3P_DH_NAD-dep_C"/>
</dbReference>
<dbReference type="WBParaSite" id="HDID_0000972601-mRNA-1">
    <property type="protein sequence ID" value="HDID_0000972601-mRNA-1"/>
    <property type="gene ID" value="HDID_0000972601"/>
</dbReference>
<dbReference type="PIRSF" id="PIRSF000114">
    <property type="entry name" value="Glycerol-3-P_dh"/>
    <property type="match status" value="1"/>
</dbReference>
<feature type="binding site" evidence="6">
    <location>
        <begin position="8"/>
        <end position="13"/>
    </location>
    <ligand>
        <name>NAD(+)</name>
        <dbReference type="ChEBI" id="CHEBI:57540"/>
    </ligand>
</feature>
<dbReference type="GO" id="GO:0141152">
    <property type="term" value="F:glycerol-3-phosphate dehydrogenase (NAD+) activity"/>
    <property type="evidence" value="ECO:0007669"/>
    <property type="project" value="UniProtKB-UniRule"/>
</dbReference>
<sequence length="353" mass="39058">MKQVCVLGCGALGTVLCNLAAEKLSSLPEYNPKVLWYVRSEKYGEYDLSEHLKTCRENNKYLPGVKIAEDVVISDDPAVVAAAADVILLAYATRHVTEILEAIKSHVKKDVLFVSFSKGLVVREANKSFLQPGIWLVSEEIRRITGLESMVISGALTARGLSNGEFCEVTLGAKSQKDADEIKQILQSDNLQLTWTDDVTTVEICGALKNILSVAAGLVDGLKLGANTKSAIIRLGLYEMGQYCRYMYGKYGMLRQSDLMPVVGDDWDLYNLIIGRMLADPQYVKMTVEEIENSLQPDFVASGPDTAKKIYTQLSAVHLCERYPLFTAVHLICSRIIPANMLIPMLRQHPAHL</sequence>
<keyword evidence="3 6" id="KW-0520">NAD</keyword>
<accession>A0A0R3SVU3</accession>
<evidence type="ECO:0000256" key="8">
    <source>
        <dbReference type="RuleBase" id="RU361243"/>
    </source>
</evidence>
<dbReference type="GO" id="GO:0051287">
    <property type="term" value="F:NAD binding"/>
    <property type="evidence" value="ECO:0007669"/>
    <property type="project" value="UniProtKB-UniRule"/>
</dbReference>
<evidence type="ECO:0000256" key="3">
    <source>
        <dbReference type="ARBA" id="ARBA00023027"/>
    </source>
</evidence>
<reference evidence="13" key="1">
    <citation type="submission" date="2017-02" db="UniProtKB">
        <authorList>
            <consortium name="WormBaseParasite"/>
        </authorList>
    </citation>
    <scope>IDENTIFICATION</scope>
</reference>
<dbReference type="Pfam" id="PF01210">
    <property type="entry name" value="NAD_Gly3P_dh_N"/>
    <property type="match status" value="1"/>
</dbReference>
<dbReference type="EMBL" id="UYSG01011378">
    <property type="protein sequence ID" value="VDL62139.1"/>
    <property type="molecule type" value="Genomic_DNA"/>
</dbReference>
<dbReference type="AlphaFoldDB" id="A0A0R3SVU3"/>
<dbReference type="STRING" id="6216.A0A0R3SVU3"/>
<dbReference type="InterPro" id="IPR008927">
    <property type="entry name" value="6-PGluconate_DH-like_C_sf"/>
</dbReference>
<feature type="domain" description="Glycerol-3-phosphate dehydrogenase NAD-dependent N-terminal" evidence="9">
    <location>
        <begin position="3"/>
        <end position="177"/>
    </location>
</feature>
<dbReference type="InterPro" id="IPR036291">
    <property type="entry name" value="NAD(P)-bd_dom_sf"/>
</dbReference>
<dbReference type="GO" id="GO:0005975">
    <property type="term" value="P:carbohydrate metabolic process"/>
    <property type="evidence" value="ECO:0007669"/>
    <property type="project" value="InterPro"/>
</dbReference>
<evidence type="ECO:0000256" key="4">
    <source>
        <dbReference type="ARBA" id="ARBA00048683"/>
    </source>
</evidence>
<evidence type="ECO:0000256" key="7">
    <source>
        <dbReference type="RuleBase" id="RU000437"/>
    </source>
</evidence>
<dbReference type="GO" id="GO:0005829">
    <property type="term" value="C:cytosol"/>
    <property type="evidence" value="ECO:0007669"/>
    <property type="project" value="TreeGrafter"/>
</dbReference>
<evidence type="ECO:0000256" key="6">
    <source>
        <dbReference type="PIRSR" id="PIRSR000114-3"/>
    </source>
</evidence>
<reference evidence="11 12" key="2">
    <citation type="submission" date="2018-11" db="EMBL/GenBank/DDBJ databases">
        <authorList>
            <consortium name="Pathogen Informatics"/>
        </authorList>
    </citation>
    <scope>NUCLEOTIDE SEQUENCE [LARGE SCALE GENOMIC DNA]</scope>
</reference>
<feature type="active site" description="Proton acceptor" evidence="5">
    <location>
        <position position="209"/>
    </location>
</feature>
<name>A0A0R3SVU3_HYMDI</name>
<feature type="domain" description="Glycerol-3-phosphate dehydrogenase NAD-dependent C-terminal" evidence="10">
    <location>
        <begin position="198"/>
        <end position="338"/>
    </location>
</feature>
<keyword evidence="2 7" id="KW-0560">Oxidoreductase</keyword>
<evidence type="ECO:0000259" key="10">
    <source>
        <dbReference type="Pfam" id="PF07479"/>
    </source>
</evidence>
<evidence type="ECO:0000259" key="9">
    <source>
        <dbReference type="Pfam" id="PF01210"/>
    </source>
</evidence>
<feature type="binding site" evidence="6">
    <location>
        <position position="158"/>
    </location>
    <ligand>
        <name>NAD(+)</name>
        <dbReference type="ChEBI" id="CHEBI:57540"/>
    </ligand>
</feature>
<dbReference type="Gene3D" id="3.40.50.720">
    <property type="entry name" value="NAD(P)-binding Rossmann-like Domain"/>
    <property type="match status" value="1"/>
</dbReference>
<protein>
    <recommendedName>
        <fullName evidence="8">Glycerol-3-phosphate dehydrogenase [NAD(+)]</fullName>
        <ecNumber evidence="8">1.1.1.8</ecNumber>
    </recommendedName>
</protein>
<dbReference type="SUPFAM" id="SSF51735">
    <property type="entry name" value="NAD(P)-binding Rossmann-fold domains"/>
    <property type="match status" value="1"/>
</dbReference>
<dbReference type="OrthoDB" id="10263760at2759"/>
<evidence type="ECO:0000313" key="12">
    <source>
        <dbReference type="Proteomes" id="UP000274504"/>
    </source>
</evidence>
<dbReference type="SUPFAM" id="SSF48179">
    <property type="entry name" value="6-phosphogluconate dehydrogenase C-terminal domain-like"/>
    <property type="match status" value="1"/>
</dbReference>
<dbReference type="PANTHER" id="PTHR11728:SF8">
    <property type="entry name" value="GLYCEROL-3-PHOSPHATE DEHYDROGENASE [NAD(+)]-RELATED"/>
    <property type="match status" value="1"/>
</dbReference>
<comment type="similarity">
    <text evidence="1 7">Belongs to the NAD-dependent glycerol-3-phosphate dehydrogenase family.</text>
</comment>